<dbReference type="SUPFAM" id="SSF90123">
    <property type="entry name" value="ABC transporter transmembrane region"/>
    <property type="match status" value="1"/>
</dbReference>
<dbReference type="PANTHER" id="PTHR43394">
    <property type="entry name" value="ATP-DEPENDENT PERMEASE MDL1, MITOCHONDRIAL"/>
    <property type="match status" value="1"/>
</dbReference>
<evidence type="ECO:0000256" key="2">
    <source>
        <dbReference type="ARBA" id="ARBA00022448"/>
    </source>
</evidence>
<feature type="transmembrane region" description="Helical" evidence="8">
    <location>
        <begin position="174"/>
        <end position="191"/>
    </location>
</feature>
<evidence type="ECO:0000256" key="1">
    <source>
        <dbReference type="ARBA" id="ARBA00004651"/>
    </source>
</evidence>
<keyword evidence="3 8" id="KW-0812">Transmembrane</keyword>
<dbReference type="GO" id="GO:0016887">
    <property type="term" value="F:ATP hydrolysis activity"/>
    <property type="evidence" value="ECO:0007669"/>
    <property type="project" value="InterPro"/>
</dbReference>
<comment type="subcellular location">
    <subcellularLocation>
        <location evidence="1">Cell membrane</location>
        <topology evidence="1">Multi-pass membrane protein</topology>
    </subcellularLocation>
</comment>
<dbReference type="InterPro" id="IPR003439">
    <property type="entry name" value="ABC_transporter-like_ATP-bd"/>
</dbReference>
<dbReference type="Pfam" id="PF00664">
    <property type="entry name" value="ABC_membrane"/>
    <property type="match status" value="1"/>
</dbReference>
<dbReference type="SUPFAM" id="SSF52540">
    <property type="entry name" value="P-loop containing nucleoside triphosphate hydrolases"/>
    <property type="match status" value="1"/>
</dbReference>
<dbReference type="PROSITE" id="PS00211">
    <property type="entry name" value="ABC_TRANSPORTER_1"/>
    <property type="match status" value="1"/>
</dbReference>
<dbReference type="Gene3D" id="1.20.1560.10">
    <property type="entry name" value="ABC transporter type 1, transmembrane domain"/>
    <property type="match status" value="1"/>
</dbReference>
<dbReference type="RefSeq" id="WP_182042133.1">
    <property type="nucleotide sequence ID" value="NZ_JACDZE010000001.1"/>
</dbReference>
<evidence type="ECO:0000256" key="4">
    <source>
        <dbReference type="ARBA" id="ARBA00022741"/>
    </source>
</evidence>
<feature type="transmembrane region" description="Helical" evidence="8">
    <location>
        <begin position="197"/>
        <end position="214"/>
    </location>
</feature>
<evidence type="ECO:0000256" key="3">
    <source>
        <dbReference type="ARBA" id="ARBA00022692"/>
    </source>
</evidence>
<dbReference type="GO" id="GO:0015421">
    <property type="term" value="F:ABC-type oligopeptide transporter activity"/>
    <property type="evidence" value="ECO:0007669"/>
    <property type="project" value="TreeGrafter"/>
</dbReference>
<dbReference type="CDD" id="cd18552">
    <property type="entry name" value="ABC_6TM_MsbA_like"/>
    <property type="match status" value="1"/>
</dbReference>
<evidence type="ECO:0000256" key="5">
    <source>
        <dbReference type="ARBA" id="ARBA00022840"/>
    </source>
</evidence>
<evidence type="ECO:0000313" key="11">
    <source>
        <dbReference type="EMBL" id="MBA5628538.1"/>
    </source>
</evidence>
<dbReference type="GO" id="GO:0005524">
    <property type="term" value="F:ATP binding"/>
    <property type="evidence" value="ECO:0007669"/>
    <property type="project" value="UniProtKB-KW"/>
</dbReference>
<keyword evidence="6 8" id="KW-1133">Transmembrane helix</keyword>
<dbReference type="InterPro" id="IPR027417">
    <property type="entry name" value="P-loop_NTPase"/>
</dbReference>
<gene>
    <name evidence="11" type="ORF">HU137_01995</name>
</gene>
<evidence type="ECO:0000256" key="8">
    <source>
        <dbReference type="SAM" id="Phobius"/>
    </source>
</evidence>
<dbReference type="SMART" id="SM00382">
    <property type="entry name" value="AAA"/>
    <property type="match status" value="1"/>
</dbReference>
<dbReference type="InterPro" id="IPR039421">
    <property type="entry name" value="Type_1_exporter"/>
</dbReference>
<feature type="transmembrane region" description="Helical" evidence="8">
    <location>
        <begin position="87"/>
        <end position="105"/>
    </location>
</feature>
<evidence type="ECO:0000259" key="9">
    <source>
        <dbReference type="PROSITE" id="PS50893"/>
    </source>
</evidence>
<dbReference type="GO" id="GO:0005886">
    <property type="term" value="C:plasma membrane"/>
    <property type="evidence" value="ECO:0007669"/>
    <property type="project" value="UniProtKB-SubCell"/>
</dbReference>
<dbReference type="AlphaFoldDB" id="A0A838ZGZ7"/>
<comment type="caution">
    <text evidence="11">The sequence shown here is derived from an EMBL/GenBank/DDBJ whole genome shotgun (WGS) entry which is preliminary data.</text>
</comment>
<dbReference type="InterPro" id="IPR003593">
    <property type="entry name" value="AAA+_ATPase"/>
</dbReference>
<keyword evidence="7 8" id="KW-0472">Membrane</keyword>
<feature type="transmembrane region" description="Helical" evidence="8">
    <location>
        <begin position="277"/>
        <end position="298"/>
    </location>
</feature>
<dbReference type="InterPro" id="IPR011527">
    <property type="entry name" value="ABC1_TM_dom"/>
</dbReference>
<protein>
    <submittedName>
        <fullName evidence="11">ATP-binding cassette domain-containing protein</fullName>
    </submittedName>
</protein>
<dbReference type="PANTHER" id="PTHR43394:SF1">
    <property type="entry name" value="ATP-BINDING CASSETTE SUB-FAMILY B MEMBER 10, MITOCHONDRIAL"/>
    <property type="match status" value="1"/>
</dbReference>
<dbReference type="InterPro" id="IPR036640">
    <property type="entry name" value="ABC1_TM_sf"/>
</dbReference>
<evidence type="ECO:0000256" key="7">
    <source>
        <dbReference type="ARBA" id="ARBA00023136"/>
    </source>
</evidence>
<proteinExistence type="predicted"/>
<feature type="transmembrane region" description="Helical" evidence="8">
    <location>
        <begin position="20"/>
        <end position="43"/>
    </location>
</feature>
<evidence type="ECO:0000313" key="12">
    <source>
        <dbReference type="Proteomes" id="UP000552241"/>
    </source>
</evidence>
<dbReference type="FunFam" id="3.40.50.300:FF:000287">
    <property type="entry name" value="Multidrug ABC transporter ATP-binding protein"/>
    <property type="match status" value="1"/>
</dbReference>
<dbReference type="PROSITE" id="PS50929">
    <property type="entry name" value="ABC_TM1F"/>
    <property type="match status" value="1"/>
</dbReference>
<keyword evidence="4" id="KW-0547">Nucleotide-binding</keyword>
<feature type="domain" description="ABC transmembrane type-1" evidence="10">
    <location>
        <begin position="19"/>
        <end position="339"/>
    </location>
</feature>
<sequence length="610" mass="68537">MSLLKRAIQYTKPYRSSFFIAIICNFLYAIFNVLALAFMMPILNILFDEKSKPITEKPIYSGNLLELKDYASDYSAYSMSQIAMESGPIQVLLISCIAFIILFFFRNIFSYLSEFFLIDLRSGVSRDFRVDIHNKILALPVSYFTEKKKGDMLVRISSDVGEVEGNILNGLVEIIRSPIMIIVFVTSLFLMSYQLTLFALLVFPIMGTIISLIGKSLKRDAGKAQVELGNIMSYVDETLNSLKIIKIFNAENQITNRFDASINRYRKLLQKVMKKRALASPTSEFLGAITIGMIVFFGGKLSLEGNGLKGSEFIFYIGIFYTLLDPIKRFSRSLSDIQKGQVSAERIFELLDTRVLIKDDEHAVELNEFKDKIEFKNVSFGYAEKNIIQDFNLTIKKGESVALVGHSGSGKSTIANLITRFYDVRDGEILIDGINIKNIQLKSYRKLFGLVTQDSILFNDTVFNNIALGDENPSLEKVKSATQIGNALEFIEKLPSKFEESVGEGGGKLSGGQKQRLSISRAVYKNPPIMVLDEATSALDTQSEKLVQDALENMMHNRTSIVIAHRLSTIVSADKIIVMEEGKIKESGTHTELMNRNGVYSKLIQLQNLD</sequence>
<reference evidence="11 12" key="1">
    <citation type="submission" date="2020-07" db="EMBL/GenBank/DDBJ databases">
        <title>Moheibacter lacus sp. nov., a member of the family Flavobacteriaceae isolated from freshwater lake sediment.</title>
        <authorList>
            <person name="Liu Y."/>
        </authorList>
    </citation>
    <scope>NUCLEOTIDE SEQUENCE [LARGE SCALE GENOMIC DNA]</scope>
    <source>
        <strain evidence="11 12">BDHS18</strain>
    </source>
</reference>
<dbReference type="PROSITE" id="PS50893">
    <property type="entry name" value="ABC_TRANSPORTER_2"/>
    <property type="match status" value="1"/>
</dbReference>
<organism evidence="11 12">
    <name type="scientific">Moheibacter lacus</name>
    <dbReference type="NCBI Taxonomy" id="2745851"/>
    <lineage>
        <taxon>Bacteria</taxon>
        <taxon>Pseudomonadati</taxon>
        <taxon>Bacteroidota</taxon>
        <taxon>Flavobacteriia</taxon>
        <taxon>Flavobacteriales</taxon>
        <taxon>Weeksellaceae</taxon>
        <taxon>Moheibacter</taxon>
    </lineage>
</organism>
<keyword evidence="5 11" id="KW-0067">ATP-binding</keyword>
<name>A0A838ZGZ7_9FLAO</name>
<dbReference type="InterPro" id="IPR017871">
    <property type="entry name" value="ABC_transporter-like_CS"/>
</dbReference>
<feature type="domain" description="ABC transporter" evidence="9">
    <location>
        <begin position="373"/>
        <end position="606"/>
    </location>
</feature>
<accession>A0A838ZGZ7</accession>
<dbReference type="Gene3D" id="3.40.50.300">
    <property type="entry name" value="P-loop containing nucleotide triphosphate hydrolases"/>
    <property type="match status" value="1"/>
</dbReference>
<evidence type="ECO:0000256" key="6">
    <source>
        <dbReference type="ARBA" id="ARBA00022989"/>
    </source>
</evidence>
<keyword evidence="2" id="KW-0813">Transport</keyword>
<evidence type="ECO:0000259" key="10">
    <source>
        <dbReference type="PROSITE" id="PS50929"/>
    </source>
</evidence>
<dbReference type="Pfam" id="PF00005">
    <property type="entry name" value="ABC_tran"/>
    <property type="match status" value="1"/>
</dbReference>
<dbReference type="EMBL" id="JACDZE010000001">
    <property type="protein sequence ID" value="MBA5628538.1"/>
    <property type="molecule type" value="Genomic_DNA"/>
</dbReference>
<keyword evidence="12" id="KW-1185">Reference proteome</keyword>
<dbReference type="Proteomes" id="UP000552241">
    <property type="component" value="Unassembled WGS sequence"/>
</dbReference>